<dbReference type="Proteomes" id="UP000478183">
    <property type="component" value="Unassembled WGS sequence"/>
</dbReference>
<organism evidence="1 2">
    <name type="scientific">Paracoccus aestuariivivens</name>
    <dbReference type="NCBI Taxonomy" id="1820333"/>
    <lineage>
        <taxon>Bacteria</taxon>
        <taxon>Pseudomonadati</taxon>
        <taxon>Pseudomonadota</taxon>
        <taxon>Alphaproteobacteria</taxon>
        <taxon>Rhodobacterales</taxon>
        <taxon>Paracoccaceae</taxon>
        <taxon>Paracoccus</taxon>
    </lineage>
</organism>
<evidence type="ECO:0000313" key="2">
    <source>
        <dbReference type="Proteomes" id="UP000478183"/>
    </source>
</evidence>
<evidence type="ECO:0000313" key="1">
    <source>
        <dbReference type="EMBL" id="MTH78162.1"/>
    </source>
</evidence>
<keyword evidence="2" id="KW-1185">Reference proteome</keyword>
<name>A0A6L6J7R8_9RHOB</name>
<accession>A0A6L6J7R8</accession>
<sequence>MQRDYISQTGEAADNVGDVLASIRRLIAQDQADRHASSTTYGDTPLPPFSRSAILHSLPVSPLVLAHQDMVSEAMLPADQPALEPNGAMAASEPALTPEEEAEFAEAEAALARMVTASRPTEPEPAPEVEEAQIAQFPVLNLFAAVAPEAVEPSLRDLIREVIREELQSETGLRVSRQLHLLVRQEVETVIRDICTES</sequence>
<gene>
    <name evidence="1" type="ORF">GL286_10510</name>
</gene>
<dbReference type="AlphaFoldDB" id="A0A6L6J7R8"/>
<dbReference type="OrthoDB" id="7875768at2"/>
<dbReference type="RefSeq" id="WP_155095524.1">
    <property type="nucleotide sequence ID" value="NZ_WMIE01000005.1"/>
</dbReference>
<protein>
    <recommendedName>
        <fullName evidence="3">DUF2497 domain-containing protein</fullName>
    </recommendedName>
</protein>
<evidence type="ECO:0008006" key="3">
    <source>
        <dbReference type="Google" id="ProtNLM"/>
    </source>
</evidence>
<proteinExistence type="predicted"/>
<dbReference type="EMBL" id="WMIE01000005">
    <property type="protein sequence ID" value="MTH78162.1"/>
    <property type="molecule type" value="Genomic_DNA"/>
</dbReference>
<reference evidence="1 2" key="1">
    <citation type="submission" date="2019-11" db="EMBL/GenBank/DDBJ databases">
        <authorList>
            <person name="Dong K."/>
        </authorList>
    </citation>
    <scope>NUCLEOTIDE SEQUENCE [LARGE SCALE GENOMIC DNA]</scope>
    <source>
        <strain evidence="1 2">NBRC 111993</strain>
    </source>
</reference>
<comment type="caution">
    <text evidence="1">The sequence shown here is derived from an EMBL/GenBank/DDBJ whole genome shotgun (WGS) entry which is preliminary data.</text>
</comment>